<evidence type="ECO:0000313" key="1">
    <source>
        <dbReference type="EMBL" id="GMT35599.1"/>
    </source>
</evidence>
<feature type="non-terminal residue" evidence="1">
    <location>
        <position position="1"/>
    </location>
</feature>
<organism evidence="1 2">
    <name type="scientific">Pristionchus fissidentatus</name>
    <dbReference type="NCBI Taxonomy" id="1538716"/>
    <lineage>
        <taxon>Eukaryota</taxon>
        <taxon>Metazoa</taxon>
        <taxon>Ecdysozoa</taxon>
        <taxon>Nematoda</taxon>
        <taxon>Chromadorea</taxon>
        <taxon>Rhabditida</taxon>
        <taxon>Rhabditina</taxon>
        <taxon>Diplogasteromorpha</taxon>
        <taxon>Diplogasteroidea</taxon>
        <taxon>Neodiplogasteridae</taxon>
        <taxon>Pristionchus</taxon>
    </lineage>
</organism>
<dbReference type="AlphaFoldDB" id="A0AAV5WTU1"/>
<keyword evidence="2" id="KW-1185">Reference proteome</keyword>
<feature type="non-terminal residue" evidence="1">
    <location>
        <position position="85"/>
    </location>
</feature>
<accession>A0AAV5WTU1</accession>
<evidence type="ECO:0000313" key="2">
    <source>
        <dbReference type="Proteomes" id="UP001432322"/>
    </source>
</evidence>
<comment type="caution">
    <text evidence="1">The sequence shown here is derived from an EMBL/GenBank/DDBJ whole genome shotgun (WGS) entry which is preliminary data.</text>
</comment>
<sequence length="85" mass="8438">IVQEGIVQEGIIQEAEVESTTGTSLLTGSASPSTVYNLNANANSESSPKIANVVAPIAGIVDSISPLLLPLLGGQGGAARARGVP</sequence>
<protein>
    <submittedName>
        <fullName evidence="1">Uncharacterized protein</fullName>
    </submittedName>
</protein>
<name>A0AAV5WTU1_9BILA</name>
<dbReference type="Proteomes" id="UP001432322">
    <property type="component" value="Unassembled WGS sequence"/>
</dbReference>
<gene>
    <name evidence="1" type="ORF">PFISCL1PPCAC_26896</name>
</gene>
<reference evidence="1" key="1">
    <citation type="submission" date="2023-10" db="EMBL/GenBank/DDBJ databases">
        <title>Genome assembly of Pristionchus species.</title>
        <authorList>
            <person name="Yoshida K."/>
            <person name="Sommer R.J."/>
        </authorList>
    </citation>
    <scope>NUCLEOTIDE SEQUENCE</scope>
    <source>
        <strain evidence="1">RS5133</strain>
    </source>
</reference>
<proteinExistence type="predicted"/>
<dbReference type="EMBL" id="BTSY01000007">
    <property type="protein sequence ID" value="GMT35599.1"/>
    <property type="molecule type" value="Genomic_DNA"/>
</dbReference>